<dbReference type="RefSeq" id="WP_115467253.1">
    <property type="nucleotide sequence ID" value="NZ_QKRA01000002.1"/>
</dbReference>
<name>A0A370UBV0_9GAMM</name>
<evidence type="ECO:0000256" key="4">
    <source>
        <dbReference type="ARBA" id="ARBA00023163"/>
    </source>
</evidence>
<reference evidence="6 7" key="1">
    <citation type="submission" date="2018-06" db="EMBL/GenBank/DDBJ databases">
        <title>Marinomonas sp. YLB-05 draft genome sequence.</title>
        <authorList>
            <person name="Yu L."/>
            <person name="Tang X."/>
        </authorList>
    </citation>
    <scope>NUCLEOTIDE SEQUENCE [LARGE SCALE GENOMIC DNA]</scope>
    <source>
        <strain evidence="6 7">YLB-05</strain>
    </source>
</reference>
<evidence type="ECO:0000313" key="7">
    <source>
        <dbReference type="Proteomes" id="UP000254326"/>
    </source>
</evidence>
<dbReference type="PROSITE" id="PS50931">
    <property type="entry name" value="HTH_LYSR"/>
    <property type="match status" value="1"/>
</dbReference>
<organism evidence="6 7">
    <name type="scientific">Marinomonas piezotolerans</name>
    <dbReference type="NCBI Taxonomy" id="2213058"/>
    <lineage>
        <taxon>Bacteria</taxon>
        <taxon>Pseudomonadati</taxon>
        <taxon>Pseudomonadota</taxon>
        <taxon>Gammaproteobacteria</taxon>
        <taxon>Oceanospirillales</taxon>
        <taxon>Oceanospirillaceae</taxon>
        <taxon>Marinomonas</taxon>
    </lineage>
</organism>
<keyword evidence="2" id="KW-0805">Transcription regulation</keyword>
<dbReference type="PRINTS" id="PR00039">
    <property type="entry name" value="HTHLYSR"/>
</dbReference>
<dbReference type="Proteomes" id="UP000254326">
    <property type="component" value="Unassembled WGS sequence"/>
</dbReference>
<dbReference type="AlphaFoldDB" id="A0A370UBV0"/>
<dbReference type="EMBL" id="QKRA01000002">
    <property type="protein sequence ID" value="RDL45219.1"/>
    <property type="molecule type" value="Genomic_DNA"/>
</dbReference>
<dbReference type="SUPFAM" id="SSF46785">
    <property type="entry name" value="Winged helix' DNA-binding domain"/>
    <property type="match status" value="1"/>
</dbReference>
<dbReference type="SUPFAM" id="SSF53850">
    <property type="entry name" value="Periplasmic binding protein-like II"/>
    <property type="match status" value="1"/>
</dbReference>
<dbReference type="GO" id="GO:0003700">
    <property type="term" value="F:DNA-binding transcription factor activity"/>
    <property type="evidence" value="ECO:0007669"/>
    <property type="project" value="InterPro"/>
</dbReference>
<dbReference type="Pfam" id="PF03466">
    <property type="entry name" value="LysR_substrate"/>
    <property type="match status" value="1"/>
</dbReference>
<accession>A0A370UBV0</accession>
<proteinExistence type="inferred from homology"/>
<keyword evidence="7" id="KW-1185">Reference proteome</keyword>
<evidence type="ECO:0000259" key="5">
    <source>
        <dbReference type="PROSITE" id="PS50931"/>
    </source>
</evidence>
<dbReference type="GO" id="GO:0000976">
    <property type="term" value="F:transcription cis-regulatory region binding"/>
    <property type="evidence" value="ECO:0007669"/>
    <property type="project" value="TreeGrafter"/>
</dbReference>
<evidence type="ECO:0000256" key="2">
    <source>
        <dbReference type="ARBA" id="ARBA00023015"/>
    </source>
</evidence>
<evidence type="ECO:0000313" key="6">
    <source>
        <dbReference type="EMBL" id="RDL45219.1"/>
    </source>
</evidence>
<dbReference type="Pfam" id="PF00126">
    <property type="entry name" value="HTH_1"/>
    <property type="match status" value="1"/>
</dbReference>
<dbReference type="InterPro" id="IPR036390">
    <property type="entry name" value="WH_DNA-bd_sf"/>
</dbReference>
<comment type="caution">
    <text evidence="6">The sequence shown here is derived from an EMBL/GenBank/DDBJ whole genome shotgun (WGS) entry which is preliminary data.</text>
</comment>
<evidence type="ECO:0000256" key="1">
    <source>
        <dbReference type="ARBA" id="ARBA00009437"/>
    </source>
</evidence>
<feature type="domain" description="HTH lysR-type" evidence="5">
    <location>
        <begin position="1"/>
        <end position="58"/>
    </location>
</feature>
<dbReference type="PANTHER" id="PTHR30126">
    <property type="entry name" value="HTH-TYPE TRANSCRIPTIONAL REGULATOR"/>
    <property type="match status" value="1"/>
</dbReference>
<keyword evidence="4" id="KW-0804">Transcription</keyword>
<keyword evidence="3" id="KW-0238">DNA-binding</keyword>
<comment type="similarity">
    <text evidence="1">Belongs to the LysR transcriptional regulatory family.</text>
</comment>
<dbReference type="PANTHER" id="PTHR30126:SF88">
    <property type="entry name" value="TRANSCRIPTIONAL REGULATOR-RELATED"/>
    <property type="match status" value="1"/>
</dbReference>
<dbReference type="InterPro" id="IPR000847">
    <property type="entry name" value="LysR_HTH_N"/>
</dbReference>
<dbReference type="InterPro" id="IPR005119">
    <property type="entry name" value="LysR_subst-bd"/>
</dbReference>
<dbReference type="Gene3D" id="3.40.190.290">
    <property type="match status" value="1"/>
</dbReference>
<protein>
    <submittedName>
        <fullName evidence="6">LysR family transcriptional regulator</fullName>
    </submittedName>
</protein>
<gene>
    <name evidence="6" type="ORF">DN730_06310</name>
</gene>
<dbReference type="Gene3D" id="1.10.10.10">
    <property type="entry name" value="Winged helix-like DNA-binding domain superfamily/Winged helix DNA-binding domain"/>
    <property type="match status" value="1"/>
</dbReference>
<dbReference type="OrthoDB" id="9786526at2"/>
<dbReference type="FunFam" id="1.10.10.10:FF:000001">
    <property type="entry name" value="LysR family transcriptional regulator"/>
    <property type="match status" value="1"/>
</dbReference>
<evidence type="ECO:0000256" key="3">
    <source>
        <dbReference type="ARBA" id="ARBA00023125"/>
    </source>
</evidence>
<sequence length="299" mass="34160">MKLDQLRAFVAVVETGSFRAAAEAIHKTQPSVSAAVKALEAQYDFALFDRDSYRPTLTADGRAFFKQSKKLLYQANQLENFGHNLAKSAEQPLRLCVSQMALTDQVVGLLKQFQQQHEQVSLELTTDHLHGVQDHLIKEKSDIAIGPSYGLDDRHVFIEIGALDLVCVVHPKLLPTLQQGHQKVKPQALYSLPHILVSQDADNQGHRFLLPAGKRWYVNDFQVKKTLIQAGLGWARMPYYMVRDALEEGRLVRMDVENFISHNQTPLYMIRLRQQALNHEANLFWRFMKQALKRPIIEP</sequence>
<dbReference type="InterPro" id="IPR036388">
    <property type="entry name" value="WH-like_DNA-bd_sf"/>
</dbReference>